<organism evidence="1">
    <name type="scientific">Rhizophora mucronata</name>
    <name type="common">Asiatic mangrove</name>
    <dbReference type="NCBI Taxonomy" id="61149"/>
    <lineage>
        <taxon>Eukaryota</taxon>
        <taxon>Viridiplantae</taxon>
        <taxon>Streptophyta</taxon>
        <taxon>Embryophyta</taxon>
        <taxon>Tracheophyta</taxon>
        <taxon>Spermatophyta</taxon>
        <taxon>Magnoliopsida</taxon>
        <taxon>eudicotyledons</taxon>
        <taxon>Gunneridae</taxon>
        <taxon>Pentapetalae</taxon>
        <taxon>rosids</taxon>
        <taxon>fabids</taxon>
        <taxon>Malpighiales</taxon>
        <taxon>Rhizophoraceae</taxon>
        <taxon>Rhizophora</taxon>
    </lineage>
</organism>
<proteinExistence type="predicted"/>
<sequence>MNIPLIVKPLTKNSTNAVEPPYSKIQNFNSIFPHFLSN</sequence>
<dbReference type="EMBL" id="GGEC01011374">
    <property type="protein sequence ID" value="MBW91857.1"/>
    <property type="molecule type" value="Transcribed_RNA"/>
</dbReference>
<evidence type="ECO:0000313" key="1">
    <source>
        <dbReference type="EMBL" id="MBW91857.1"/>
    </source>
</evidence>
<protein>
    <submittedName>
        <fullName evidence="1">Uncharacterized protein</fullName>
    </submittedName>
</protein>
<accession>A0A2P2JEG6</accession>
<reference evidence="1" key="1">
    <citation type="submission" date="2018-02" db="EMBL/GenBank/DDBJ databases">
        <title>Rhizophora mucronata_Transcriptome.</title>
        <authorList>
            <person name="Meera S.P."/>
            <person name="Sreeshan A."/>
            <person name="Augustine A."/>
        </authorList>
    </citation>
    <scope>NUCLEOTIDE SEQUENCE</scope>
    <source>
        <tissue evidence="1">Leaf</tissue>
    </source>
</reference>
<dbReference type="AlphaFoldDB" id="A0A2P2JEG6"/>
<name>A0A2P2JEG6_RHIMU</name>